<dbReference type="PROSITE" id="PS00028">
    <property type="entry name" value="ZINC_FINGER_C2H2_1"/>
    <property type="match status" value="1"/>
</dbReference>
<reference evidence="4 5" key="1">
    <citation type="submission" date="2016-07" db="EMBL/GenBank/DDBJ databases">
        <title>Draft genome of the white-rot fungus Obba rivulosa 3A-2.</title>
        <authorList>
            <consortium name="DOE Joint Genome Institute"/>
            <person name="Miettinen O."/>
            <person name="Riley R."/>
            <person name="Acob R."/>
            <person name="Barry K."/>
            <person name="Cullen D."/>
            <person name="De Vries R."/>
            <person name="Hainaut M."/>
            <person name="Hatakka A."/>
            <person name="Henrissat B."/>
            <person name="Hilden K."/>
            <person name="Kuo R."/>
            <person name="Labutti K."/>
            <person name="Lipzen A."/>
            <person name="Makela M.R."/>
            <person name="Sandor L."/>
            <person name="Spatafora J.W."/>
            <person name="Grigoriev I.V."/>
            <person name="Hibbett D.S."/>
        </authorList>
    </citation>
    <scope>NUCLEOTIDE SEQUENCE [LARGE SCALE GENOMIC DNA]</scope>
    <source>
        <strain evidence="4 5">3A-2</strain>
    </source>
</reference>
<keyword evidence="5" id="KW-1185">Reference proteome</keyword>
<gene>
    <name evidence="4" type="ORF">OBBRIDRAFT_790427</name>
</gene>
<evidence type="ECO:0000256" key="1">
    <source>
        <dbReference type="PROSITE-ProRule" id="PRU00042"/>
    </source>
</evidence>
<keyword evidence="1" id="KW-0862">Zinc</keyword>
<name>A0A8E2DPA5_9APHY</name>
<keyword evidence="1" id="KW-0863">Zinc-finger</keyword>
<evidence type="ECO:0000256" key="2">
    <source>
        <dbReference type="SAM" id="MobiDB-lite"/>
    </source>
</evidence>
<evidence type="ECO:0000313" key="4">
    <source>
        <dbReference type="EMBL" id="OCH93250.1"/>
    </source>
</evidence>
<evidence type="ECO:0000313" key="5">
    <source>
        <dbReference type="Proteomes" id="UP000250043"/>
    </source>
</evidence>
<dbReference type="OrthoDB" id="10559802at2759"/>
<protein>
    <recommendedName>
        <fullName evidence="3">C2H2-type domain-containing protein</fullName>
    </recommendedName>
</protein>
<proteinExistence type="predicted"/>
<organism evidence="4 5">
    <name type="scientific">Obba rivulosa</name>
    <dbReference type="NCBI Taxonomy" id="1052685"/>
    <lineage>
        <taxon>Eukaryota</taxon>
        <taxon>Fungi</taxon>
        <taxon>Dikarya</taxon>
        <taxon>Basidiomycota</taxon>
        <taxon>Agaricomycotina</taxon>
        <taxon>Agaricomycetes</taxon>
        <taxon>Polyporales</taxon>
        <taxon>Gelatoporiaceae</taxon>
        <taxon>Obba</taxon>
    </lineage>
</organism>
<dbReference type="GO" id="GO:0008270">
    <property type="term" value="F:zinc ion binding"/>
    <property type="evidence" value="ECO:0007669"/>
    <property type="project" value="UniProtKB-KW"/>
</dbReference>
<sequence length="356" mass="38378">MYFDVIDTLNPSFELALEVAACDENAPVPSPFDYLSMKSQFLRSSDPSFYLVQPDAPVYHPGFELSLMLPAIFQHMAADPVLSTSSVPDGNHQAVPPEPATSTTSATEHCSPDSDSRPGPCPSASASPVRRSARLKPQSPDSGYGSCSPSPAVGTSPLPAAQATGVVRNSRSRNLRRPAPYTVPRKDCRTEGAFPGMPSPASPETPARPFVPCRLNGCEEPVESTREAMQKHLAECHAGYFTTLGEQFLCPWEGGCESKTRTKEPRTLTAASAPRHMQIHFEVNTVICPDCGQEVERDDGLKRHRRLRHTAGAAPQETVEDGTETVSGVEEESEDGMEVDTEAEMGEGAVYEDGAD</sequence>
<accession>A0A8E2DPA5</accession>
<evidence type="ECO:0000259" key="3">
    <source>
        <dbReference type="PROSITE" id="PS50157"/>
    </source>
</evidence>
<feature type="region of interest" description="Disordered" evidence="2">
    <location>
        <begin position="84"/>
        <end position="207"/>
    </location>
</feature>
<feature type="region of interest" description="Disordered" evidence="2">
    <location>
        <begin position="310"/>
        <end position="356"/>
    </location>
</feature>
<feature type="compositionally biased region" description="Acidic residues" evidence="2">
    <location>
        <begin position="318"/>
        <end position="345"/>
    </location>
</feature>
<dbReference type="AlphaFoldDB" id="A0A8E2DPA5"/>
<dbReference type="Proteomes" id="UP000250043">
    <property type="component" value="Unassembled WGS sequence"/>
</dbReference>
<dbReference type="InterPro" id="IPR013087">
    <property type="entry name" value="Znf_C2H2_type"/>
</dbReference>
<feature type="domain" description="C2H2-type" evidence="3">
    <location>
        <begin position="286"/>
        <end position="314"/>
    </location>
</feature>
<dbReference type="PROSITE" id="PS50157">
    <property type="entry name" value="ZINC_FINGER_C2H2_2"/>
    <property type="match status" value="1"/>
</dbReference>
<keyword evidence="1" id="KW-0479">Metal-binding</keyword>
<dbReference type="EMBL" id="KV722357">
    <property type="protein sequence ID" value="OCH93250.1"/>
    <property type="molecule type" value="Genomic_DNA"/>
</dbReference>
<feature type="compositionally biased region" description="Polar residues" evidence="2">
    <location>
        <begin position="139"/>
        <end position="149"/>
    </location>
</feature>
<dbReference type="Gene3D" id="3.30.160.60">
    <property type="entry name" value="Classic Zinc Finger"/>
    <property type="match status" value="1"/>
</dbReference>